<evidence type="ECO:0000313" key="4">
    <source>
        <dbReference type="EMBL" id="NNU42891.1"/>
    </source>
</evidence>
<evidence type="ECO:0000259" key="3">
    <source>
        <dbReference type="Pfam" id="PF13464"/>
    </source>
</evidence>
<reference evidence="4 5" key="1">
    <citation type="submission" date="2020-05" db="EMBL/GenBank/DDBJ databases">
        <authorList>
            <person name="Khan S.A."/>
            <person name="Jeon C.O."/>
            <person name="Chun B.H."/>
        </authorList>
    </citation>
    <scope>NUCLEOTIDE SEQUENCE [LARGE SCALE GENOMIC DNA]</scope>
    <source>
        <strain evidence="4 5">B156</strain>
    </source>
</reference>
<dbReference type="Gene3D" id="1.10.260.40">
    <property type="entry name" value="lambda repressor-like DNA-binding domains"/>
    <property type="match status" value="1"/>
</dbReference>
<dbReference type="InterPro" id="IPR010982">
    <property type="entry name" value="Lambda_DNA-bd_dom_sf"/>
</dbReference>
<feature type="domain" description="Cytoskeleton protein RodZ-like C-terminal" evidence="3">
    <location>
        <begin position="220"/>
        <end position="291"/>
    </location>
</feature>
<keyword evidence="2" id="KW-0472">Membrane</keyword>
<organism evidence="4 5">
    <name type="scientific">Ramlibacter montanisoli</name>
    <dbReference type="NCBI Taxonomy" id="2732512"/>
    <lineage>
        <taxon>Bacteria</taxon>
        <taxon>Pseudomonadati</taxon>
        <taxon>Pseudomonadota</taxon>
        <taxon>Betaproteobacteria</taxon>
        <taxon>Burkholderiales</taxon>
        <taxon>Comamonadaceae</taxon>
        <taxon>Ramlibacter</taxon>
    </lineage>
</organism>
<dbReference type="EMBL" id="JABFCS010000001">
    <property type="protein sequence ID" value="NNU42891.1"/>
    <property type="molecule type" value="Genomic_DNA"/>
</dbReference>
<sequence>MHVATLAAILKVPVRKLEALEEDRYDLLSDAVFVRGLASSVCRTLKIDPQPVLERLPQTAQPRLVPEREPINEPFRAPSDGPGPGLLDQVSKPVVLTVAVLLLGALVLVFLPMLQSGYQAVADANRSSDPVMPPPGAAATAPGTPVVVESVPAVPSVPSQPAPGSAPVTGAAAPAPVPAAPTTAAPVAPAAAPAATPAAPVAAPALPAASGPINARGIVVFRTRAQSWVQVTDATGTTVLRKLMEPGESAGASGALPLSVTIGSVEATEVQVRGKPYNLAPVSKDNVARFEVK</sequence>
<comment type="caution">
    <text evidence="4">The sequence shown here is derived from an EMBL/GenBank/DDBJ whole genome shotgun (WGS) entry which is preliminary data.</text>
</comment>
<accession>A0A849KDT1</accession>
<gene>
    <name evidence="4" type="ORF">HK415_06500</name>
</gene>
<dbReference type="Pfam" id="PF13413">
    <property type="entry name" value="HTH_25"/>
    <property type="match status" value="1"/>
</dbReference>
<dbReference type="InterPro" id="IPR050400">
    <property type="entry name" value="Bact_Cytoskel_RodZ"/>
</dbReference>
<evidence type="ECO:0000256" key="1">
    <source>
        <dbReference type="SAM" id="MobiDB-lite"/>
    </source>
</evidence>
<dbReference type="InterPro" id="IPR025194">
    <property type="entry name" value="RodZ-like_C"/>
</dbReference>
<dbReference type="GO" id="GO:0003677">
    <property type="term" value="F:DNA binding"/>
    <property type="evidence" value="ECO:0007669"/>
    <property type="project" value="InterPro"/>
</dbReference>
<feature type="region of interest" description="Disordered" evidence="1">
    <location>
        <begin position="154"/>
        <end position="183"/>
    </location>
</feature>
<proteinExistence type="predicted"/>
<dbReference type="AlphaFoldDB" id="A0A849KDT1"/>
<keyword evidence="2" id="KW-1133">Transmembrane helix</keyword>
<dbReference type="PANTHER" id="PTHR34475">
    <property type="match status" value="1"/>
</dbReference>
<name>A0A849KDT1_9BURK</name>
<protein>
    <submittedName>
        <fullName evidence="4">Helix-turn-helix domain-containing protein</fullName>
    </submittedName>
</protein>
<evidence type="ECO:0000256" key="2">
    <source>
        <dbReference type="SAM" id="Phobius"/>
    </source>
</evidence>
<feature type="transmembrane region" description="Helical" evidence="2">
    <location>
        <begin position="94"/>
        <end position="114"/>
    </location>
</feature>
<dbReference type="Pfam" id="PF13464">
    <property type="entry name" value="RodZ_C"/>
    <property type="match status" value="1"/>
</dbReference>
<evidence type="ECO:0000313" key="5">
    <source>
        <dbReference type="Proteomes" id="UP000552954"/>
    </source>
</evidence>
<dbReference type="PANTHER" id="PTHR34475:SF1">
    <property type="entry name" value="CYTOSKELETON PROTEIN RODZ"/>
    <property type="match status" value="1"/>
</dbReference>
<keyword evidence="2" id="KW-0812">Transmembrane</keyword>
<dbReference type="Proteomes" id="UP000552954">
    <property type="component" value="Unassembled WGS sequence"/>
</dbReference>
<keyword evidence="5" id="KW-1185">Reference proteome</keyword>
<feature type="region of interest" description="Disordered" evidence="1">
    <location>
        <begin position="65"/>
        <end position="84"/>
    </location>
</feature>
<reference evidence="4 5" key="2">
    <citation type="submission" date="2020-06" db="EMBL/GenBank/DDBJ databases">
        <title>Ramlibacter rhizophilus sp. nov., isolated from rhizosphere soil of national flower Mugunghwa from South Korea.</title>
        <authorList>
            <person name="Zheng-Fei Y."/>
            <person name="Huan T."/>
        </authorList>
    </citation>
    <scope>NUCLEOTIDE SEQUENCE [LARGE SCALE GENOMIC DNA]</scope>
    <source>
        <strain evidence="4 5">B156</strain>
    </source>
</reference>